<dbReference type="PROSITE" id="PS50112">
    <property type="entry name" value="PAS"/>
    <property type="match status" value="1"/>
</dbReference>
<dbReference type="InterPro" id="IPR003594">
    <property type="entry name" value="HATPase_dom"/>
</dbReference>
<dbReference type="SMART" id="SM00387">
    <property type="entry name" value="HATPase_c"/>
    <property type="match status" value="1"/>
</dbReference>
<evidence type="ECO:0000313" key="11">
    <source>
        <dbReference type="Proteomes" id="UP001168528"/>
    </source>
</evidence>
<evidence type="ECO:0000256" key="6">
    <source>
        <dbReference type="SAM" id="Coils"/>
    </source>
</evidence>
<keyword evidence="6" id="KW-0175">Coiled coil</keyword>
<dbReference type="EMBL" id="JAUKPO010000053">
    <property type="protein sequence ID" value="MDO1451337.1"/>
    <property type="molecule type" value="Genomic_DNA"/>
</dbReference>
<feature type="coiled-coil region" evidence="6">
    <location>
        <begin position="341"/>
        <end position="375"/>
    </location>
</feature>
<evidence type="ECO:0000256" key="3">
    <source>
        <dbReference type="ARBA" id="ARBA00022553"/>
    </source>
</evidence>
<dbReference type="Pfam" id="PF08447">
    <property type="entry name" value="PAS_3"/>
    <property type="match status" value="1"/>
</dbReference>
<dbReference type="Pfam" id="PF00512">
    <property type="entry name" value="HisKA"/>
    <property type="match status" value="1"/>
</dbReference>
<comment type="catalytic activity">
    <reaction evidence="1">
        <text>ATP + protein L-histidine = ADP + protein N-phospho-L-histidine.</text>
        <dbReference type="EC" id="2.7.13.3"/>
    </reaction>
</comment>
<comment type="caution">
    <text evidence="10">The sequence shown here is derived from an EMBL/GenBank/DDBJ whole genome shotgun (WGS) entry which is preliminary data.</text>
</comment>
<evidence type="ECO:0000256" key="4">
    <source>
        <dbReference type="ARBA" id="ARBA00022679"/>
    </source>
</evidence>
<dbReference type="InterPro" id="IPR036890">
    <property type="entry name" value="HATPase_C_sf"/>
</dbReference>
<dbReference type="InterPro" id="IPR013767">
    <property type="entry name" value="PAS_fold"/>
</dbReference>
<dbReference type="CDD" id="cd00082">
    <property type="entry name" value="HisKA"/>
    <property type="match status" value="1"/>
</dbReference>
<dbReference type="PRINTS" id="PR00344">
    <property type="entry name" value="BCTRLSENSOR"/>
</dbReference>
<dbReference type="RefSeq" id="WP_302042136.1">
    <property type="nucleotide sequence ID" value="NZ_JAUKPO010000053.1"/>
</dbReference>
<dbReference type="SMART" id="SM00086">
    <property type="entry name" value="PAC"/>
    <property type="match status" value="1"/>
</dbReference>
<dbReference type="InterPro" id="IPR013655">
    <property type="entry name" value="PAS_fold_3"/>
</dbReference>
<dbReference type="PROSITE" id="PS50109">
    <property type="entry name" value="HIS_KIN"/>
    <property type="match status" value="1"/>
</dbReference>
<keyword evidence="4" id="KW-0808">Transferase</keyword>
<dbReference type="InterPro" id="IPR005467">
    <property type="entry name" value="His_kinase_dom"/>
</dbReference>
<dbReference type="SUPFAM" id="SSF47384">
    <property type="entry name" value="Homodimeric domain of signal transducing histidine kinase"/>
    <property type="match status" value="1"/>
</dbReference>
<gene>
    <name evidence="10" type="ORF">Q0590_33995</name>
</gene>
<evidence type="ECO:0000259" key="8">
    <source>
        <dbReference type="PROSITE" id="PS50112"/>
    </source>
</evidence>
<evidence type="ECO:0000256" key="1">
    <source>
        <dbReference type="ARBA" id="ARBA00000085"/>
    </source>
</evidence>
<accession>A0ABT8RGV5</accession>
<dbReference type="InterPro" id="IPR052162">
    <property type="entry name" value="Sensor_kinase/Photoreceptor"/>
</dbReference>
<dbReference type="SMART" id="SM00091">
    <property type="entry name" value="PAS"/>
    <property type="match status" value="2"/>
</dbReference>
<dbReference type="InterPro" id="IPR004358">
    <property type="entry name" value="Sig_transdc_His_kin-like_C"/>
</dbReference>
<keyword evidence="3" id="KW-0597">Phosphoprotein</keyword>
<evidence type="ECO:0000259" key="7">
    <source>
        <dbReference type="PROSITE" id="PS50109"/>
    </source>
</evidence>
<dbReference type="NCBIfam" id="TIGR00229">
    <property type="entry name" value="sensory_box"/>
    <property type="match status" value="1"/>
</dbReference>
<feature type="coiled-coil region" evidence="6">
    <location>
        <begin position="11"/>
        <end position="45"/>
    </location>
</feature>
<proteinExistence type="predicted"/>
<keyword evidence="11" id="KW-1185">Reference proteome</keyword>
<dbReference type="Gene3D" id="3.30.565.10">
    <property type="entry name" value="Histidine kinase-like ATPase, C-terminal domain"/>
    <property type="match status" value="1"/>
</dbReference>
<dbReference type="PROSITE" id="PS50113">
    <property type="entry name" value="PAC"/>
    <property type="match status" value="1"/>
</dbReference>
<keyword evidence="5" id="KW-0418">Kinase</keyword>
<dbReference type="InterPro" id="IPR036097">
    <property type="entry name" value="HisK_dim/P_sf"/>
</dbReference>
<dbReference type="SUPFAM" id="SSF55874">
    <property type="entry name" value="ATPase domain of HSP90 chaperone/DNA topoisomerase II/histidine kinase"/>
    <property type="match status" value="1"/>
</dbReference>
<dbReference type="InterPro" id="IPR001610">
    <property type="entry name" value="PAC"/>
</dbReference>
<dbReference type="Proteomes" id="UP001168528">
    <property type="component" value="Unassembled WGS sequence"/>
</dbReference>
<evidence type="ECO:0000313" key="10">
    <source>
        <dbReference type="EMBL" id="MDO1451337.1"/>
    </source>
</evidence>
<evidence type="ECO:0000256" key="2">
    <source>
        <dbReference type="ARBA" id="ARBA00012438"/>
    </source>
</evidence>
<dbReference type="InterPro" id="IPR000700">
    <property type="entry name" value="PAS-assoc_C"/>
</dbReference>
<sequence>MSNTHFTLQEKQTLEAEVKRLQSRLQQVEENLEASEQKRQESEEIIEAIRTGAVDALTIGGEAGPQIFTLQGADHTYRILIEEMNEGALTLNEQALILYSNACFAQLVGLPLERVISCSFYDFLLPEDHARFGLLFKQSWSLAGKGEFVLKAAGNTLPISLSMNALTISTPPAVGMVLTNLSAEKQILAVESQVEAQNKIISGKEAELVKAKQREQEAEQFRIVLENIPQIAWTNLPSGEFIFYNSRWYTYTGLTVEQTKGWGWQSVVHVADLAFTLDAYRQALAREEEFVVENRYKRGSDGTYHWHLTRALPVRNQEGQITLWVGTATNIHEQKLSEQANQKLGEELAASNEELQAANEEILATNEELAQSNKQLLVTNADLDTFIYTASHDLKAPISNIEALLQALLRNLSSESLSSKRVQQITALMQESVERFKKTIGNLTEVVKLQKENSKELIWIDLSKVIREVSLDLEPLIVETQAKIEVEIANCPFIHFSEKNLRSVVYNLLSNAIKYRSLERVPQITISCEDVPSYHVLTFRDNGLGMESKPMSGLFTMFKRFHDHVEGTGIGLYMIKKMVENAGGKIEVESKLDVGSTFKVYFPN</sequence>
<dbReference type="CDD" id="cd00130">
    <property type="entry name" value="PAS"/>
    <property type="match status" value="2"/>
</dbReference>
<evidence type="ECO:0000256" key="5">
    <source>
        <dbReference type="ARBA" id="ARBA00022777"/>
    </source>
</evidence>
<organism evidence="10 11">
    <name type="scientific">Rhodocytophaga aerolata</name>
    <dbReference type="NCBI Taxonomy" id="455078"/>
    <lineage>
        <taxon>Bacteria</taxon>
        <taxon>Pseudomonadati</taxon>
        <taxon>Bacteroidota</taxon>
        <taxon>Cytophagia</taxon>
        <taxon>Cytophagales</taxon>
        <taxon>Rhodocytophagaceae</taxon>
        <taxon>Rhodocytophaga</taxon>
    </lineage>
</organism>
<dbReference type="InterPro" id="IPR035965">
    <property type="entry name" value="PAS-like_dom_sf"/>
</dbReference>
<protein>
    <recommendedName>
        <fullName evidence="2">histidine kinase</fullName>
        <ecNumber evidence="2">2.7.13.3</ecNumber>
    </recommendedName>
</protein>
<dbReference type="EC" id="2.7.13.3" evidence="2"/>
<feature type="domain" description="Histidine kinase" evidence="7">
    <location>
        <begin position="389"/>
        <end position="604"/>
    </location>
</feature>
<reference evidence="10" key="1">
    <citation type="submission" date="2023-07" db="EMBL/GenBank/DDBJ databases">
        <title>The genome sequence of Rhodocytophaga aerolata KACC 12507.</title>
        <authorList>
            <person name="Zhang X."/>
        </authorList>
    </citation>
    <scope>NUCLEOTIDE SEQUENCE</scope>
    <source>
        <strain evidence="10">KACC 12507</strain>
    </source>
</reference>
<name>A0ABT8RGV5_9BACT</name>
<dbReference type="Pfam" id="PF02518">
    <property type="entry name" value="HATPase_c"/>
    <property type="match status" value="1"/>
</dbReference>
<feature type="domain" description="PAS" evidence="8">
    <location>
        <begin position="73"/>
        <end position="132"/>
    </location>
</feature>
<dbReference type="SMART" id="SM00388">
    <property type="entry name" value="HisKA"/>
    <property type="match status" value="1"/>
</dbReference>
<dbReference type="InterPro" id="IPR000014">
    <property type="entry name" value="PAS"/>
</dbReference>
<dbReference type="Gene3D" id="3.30.450.20">
    <property type="entry name" value="PAS domain"/>
    <property type="match status" value="2"/>
</dbReference>
<dbReference type="Gene3D" id="1.10.287.130">
    <property type="match status" value="1"/>
</dbReference>
<dbReference type="PANTHER" id="PTHR43304">
    <property type="entry name" value="PHYTOCHROME-LIKE PROTEIN CPH1"/>
    <property type="match status" value="1"/>
</dbReference>
<dbReference type="SUPFAM" id="SSF55785">
    <property type="entry name" value="PYP-like sensor domain (PAS domain)"/>
    <property type="match status" value="2"/>
</dbReference>
<feature type="domain" description="PAC" evidence="9">
    <location>
        <begin position="290"/>
        <end position="343"/>
    </location>
</feature>
<evidence type="ECO:0000259" key="9">
    <source>
        <dbReference type="PROSITE" id="PS50113"/>
    </source>
</evidence>
<dbReference type="Pfam" id="PF00989">
    <property type="entry name" value="PAS"/>
    <property type="match status" value="1"/>
</dbReference>
<dbReference type="InterPro" id="IPR003661">
    <property type="entry name" value="HisK_dim/P_dom"/>
</dbReference>
<dbReference type="PANTHER" id="PTHR43304:SF1">
    <property type="entry name" value="PAC DOMAIN-CONTAINING PROTEIN"/>
    <property type="match status" value="1"/>
</dbReference>